<sequence length="341" mass="36495">MKKSSLALVLALLSSGCATTLSTSESTSALQPKVLIVTMFGGEAKPWLTTNRFTHSYSLAGLSSEYPELKCSDDDVCVVTTAMGFANAASTMSAIALSPKLDLTNTYFIISGIGGVDPNDATLGSANWARYVIDGGLIHEIDSRQIPKDWPSGALALGASKPGEKAKWSAGTEVYKLNDALVKKAYNLTKDVELADGEQAQKYRKQYPAGTPGSQKPTVAICDTLSSDTYWHGSMIAKSMQDYASMLTNGEANYCTTQMEDNASLTALKRGAEAGKLDFSRVLVMRTGSNFDREAPKQTPAQSLSSKSGGYMPAVTNAYRVSNTLAEKIVSDWAQWKDGVQ</sequence>
<dbReference type="AlphaFoldDB" id="A0A1G7W778"/>
<keyword evidence="1" id="KW-0732">Signal</keyword>
<accession>A0A1G7W778</accession>
<dbReference type="GO" id="GO:0009116">
    <property type="term" value="P:nucleoside metabolic process"/>
    <property type="evidence" value="ECO:0007669"/>
    <property type="project" value="InterPro"/>
</dbReference>
<dbReference type="PANTHER" id="PTHR38643:SF1">
    <property type="entry name" value="PURINE NUCLEOSIDE PERMEASE C285.05-RELATED"/>
    <property type="match status" value="1"/>
</dbReference>
<dbReference type="Pfam" id="PF06516">
    <property type="entry name" value="NUP"/>
    <property type="match status" value="1"/>
</dbReference>
<dbReference type="STRING" id="861298.SAMN04488136_101228"/>
<dbReference type="PROSITE" id="PS51257">
    <property type="entry name" value="PROKAR_LIPOPROTEIN"/>
    <property type="match status" value="1"/>
</dbReference>
<dbReference type="EMBL" id="FNDD01000001">
    <property type="protein sequence ID" value="SDG67788.1"/>
    <property type="molecule type" value="Genomic_DNA"/>
</dbReference>
<feature type="chain" id="PRO_5011551871" evidence="1">
    <location>
        <begin position="21"/>
        <end position="341"/>
    </location>
</feature>
<dbReference type="GO" id="GO:0003824">
    <property type="term" value="F:catalytic activity"/>
    <property type="evidence" value="ECO:0007669"/>
    <property type="project" value="InterPro"/>
</dbReference>
<dbReference type="Gene3D" id="3.40.50.1580">
    <property type="entry name" value="Nucleoside phosphorylase domain"/>
    <property type="match status" value="1"/>
</dbReference>
<keyword evidence="3" id="KW-1185">Reference proteome</keyword>
<evidence type="ECO:0000313" key="3">
    <source>
        <dbReference type="Proteomes" id="UP000198854"/>
    </source>
</evidence>
<dbReference type="OrthoDB" id="109937at2"/>
<dbReference type="Proteomes" id="UP000198854">
    <property type="component" value="Unassembled WGS sequence"/>
</dbReference>
<dbReference type="RefSeq" id="WP_093268500.1">
    <property type="nucleotide sequence ID" value="NZ_FNDD01000001.1"/>
</dbReference>
<reference evidence="2 3" key="1">
    <citation type="submission" date="2016-10" db="EMBL/GenBank/DDBJ databases">
        <authorList>
            <person name="de Groot N.N."/>
        </authorList>
    </citation>
    <scope>NUCLEOTIDE SEQUENCE [LARGE SCALE GENOMIC DNA]</scope>
    <source>
        <strain evidence="2 3">CGMCC 1.10228</strain>
    </source>
</reference>
<name>A0A1G7W778_9VIBR</name>
<dbReference type="GO" id="GO:0055085">
    <property type="term" value="P:transmembrane transport"/>
    <property type="evidence" value="ECO:0007669"/>
    <property type="project" value="InterPro"/>
</dbReference>
<feature type="signal peptide" evidence="1">
    <location>
        <begin position="1"/>
        <end position="20"/>
    </location>
</feature>
<gene>
    <name evidence="2" type="ORF">SAMN04488136_101228</name>
</gene>
<proteinExistence type="predicted"/>
<evidence type="ECO:0000313" key="2">
    <source>
        <dbReference type="EMBL" id="SDG67788.1"/>
    </source>
</evidence>
<organism evidence="2 3">
    <name type="scientific">Vibrio xiamenensis</name>
    <dbReference type="NCBI Taxonomy" id="861298"/>
    <lineage>
        <taxon>Bacteria</taxon>
        <taxon>Pseudomonadati</taxon>
        <taxon>Pseudomonadota</taxon>
        <taxon>Gammaproteobacteria</taxon>
        <taxon>Vibrionales</taxon>
        <taxon>Vibrionaceae</taxon>
        <taxon>Vibrio</taxon>
    </lineage>
</organism>
<evidence type="ECO:0000256" key="1">
    <source>
        <dbReference type="SAM" id="SignalP"/>
    </source>
</evidence>
<dbReference type="InterPro" id="IPR035994">
    <property type="entry name" value="Nucleoside_phosphorylase_sf"/>
</dbReference>
<dbReference type="PANTHER" id="PTHR38643">
    <property type="entry name" value="PURINE NUCLEOSIDE PERMEASE C285.05-RELATED"/>
    <property type="match status" value="1"/>
</dbReference>
<dbReference type="PIRSF" id="PIRSF013171">
    <property type="entry name" value="Pur_nuclsid_perm"/>
    <property type="match status" value="1"/>
</dbReference>
<dbReference type="InterPro" id="IPR009486">
    <property type="entry name" value="Pur_nuclsid_perm"/>
</dbReference>
<protein>
    <submittedName>
        <fullName evidence="2">Purine nucleoside permease</fullName>
    </submittedName>
</protein>